<evidence type="ECO:0000313" key="3">
    <source>
        <dbReference type="Proteomes" id="UP000266861"/>
    </source>
</evidence>
<dbReference type="Proteomes" id="UP000266861">
    <property type="component" value="Unassembled WGS sequence"/>
</dbReference>
<sequence>MTLKKLKKLCQRLSKQISILFTFAENKETIAIFKIIASGIKLPKYQDGVMATFDWSNQMKSIFTLRQFISDSAGEYSAAFPLAKFNDNQTNATSKEAKDTARLYEVLHCLHIQAEDHELNDIKNELDNGEIDVQNETNNKEVELNFEEQKWIQLIEEWI</sequence>
<reference evidence="2 3" key="1">
    <citation type="submission" date="2018-08" db="EMBL/GenBank/DDBJ databases">
        <title>Genome and evolution of the arbuscular mycorrhizal fungus Diversispora epigaea (formerly Glomus versiforme) and its bacterial endosymbionts.</title>
        <authorList>
            <person name="Sun X."/>
            <person name="Fei Z."/>
            <person name="Harrison M."/>
        </authorList>
    </citation>
    <scope>NUCLEOTIDE SEQUENCE [LARGE SCALE GENOMIC DNA]</scope>
    <source>
        <strain evidence="2 3">IT104</strain>
    </source>
</reference>
<gene>
    <name evidence="2" type="ORF">Glove_718g42</name>
</gene>
<evidence type="ECO:0000256" key="1">
    <source>
        <dbReference type="SAM" id="Coils"/>
    </source>
</evidence>
<comment type="caution">
    <text evidence="2">The sequence shown here is derived from an EMBL/GenBank/DDBJ whole genome shotgun (WGS) entry which is preliminary data.</text>
</comment>
<keyword evidence="1" id="KW-0175">Coiled coil</keyword>
<feature type="coiled-coil region" evidence="1">
    <location>
        <begin position="112"/>
        <end position="139"/>
    </location>
</feature>
<accession>A0A397G0U2</accession>
<organism evidence="2 3">
    <name type="scientific">Diversispora epigaea</name>
    <dbReference type="NCBI Taxonomy" id="1348612"/>
    <lineage>
        <taxon>Eukaryota</taxon>
        <taxon>Fungi</taxon>
        <taxon>Fungi incertae sedis</taxon>
        <taxon>Mucoromycota</taxon>
        <taxon>Glomeromycotina</taxon>
        <taxon>Glomeromycetes</taxon>
        <taxon>Diversisporales</taxon>
        <taxon>Diversisporaceae</taxon>
        <taxon>Diversispora</taxon>
    </lineage>
</organism>
<dbReference type="EMBL" id="PQFF01000570">
    <property type="protein sequence ID" value="RHZ44555.1"/>
    <property type="molecule type" value="Genomic_DNA"/>
</dbReference>
<protein>
    <submittedName>
        <fullName evidence="2">Uncharacterized protein</fullName>
    </submittedName>
</protein>
<name>A0A397G0U2_9GLOM</name>
<proteinExistence type="predicted"/>
<dbReference type="AlphaFoldDB" id="A0A397G0U2"/>
<keyword evidence="3" id="KW-1185">Reference proteome</keyword>
<evidence type="ECO:0000313" key="2">
    <source>
        <dbReference type="EMBL" id="RHZ44555.1"/>
    </source>
</evidence>